<gene>
    <name evidence="2" type="ORF">B0T19DRAFT_433234</name>
</gene>
<evidence type="ECO:0000313" key="3">
    <source>
        <dbReference type="Proteomes" id="UP001286456"/>
    </source>
</evidence>
<reference evidence="2" key="1">
    <citation type="journal article" date="2023" name="Mol. Phylogenet. Evol.">
        <title>Genome-scale phylogeny and comparative genomics of the fungal order Sordariales.</title>
        <authorList>
            <person name="Hensen N."/>
            <person name="Bonometti L."/>
            <person name="Westerberg I."/>
            <person name="Brannstrom I.O."/>
            <person name="Guillou S."/>
            <person name="Cros-Aarteil S."/>
            <person name="Calhoun S."/>
            <person name="Haridas S."/>
            <person name="Kuo A."/>
            <person name="Mondo S."/>
            <person name="Pangilinan J."/>
            <person name="Riley R."/>
            <person name="LaButti K."/>
            <person name="Andreopoulos B."/>
            <person name="Lipzen A."/>
            <person name="Chen C."/>
            <person name="Yan M."/>
            <person name="Daum C."/>
            <person name="Ng V."/>
            <person name="Clum A."/>
            <person name="Steindorff A."/>
            <person name="Ohm R.A."/>
            <person name="Martin F."/>
            <person name="Silar P."/>
            <person name="Natvig D.O."/>
            <person name="Lalanne C."/>
            <person name="Gautier V."/>
            <person name="Ament-Velasquez S.L."/>
            <person name="Kruys A."/>
            <person name="Hutchinson M.I."/>
            <person name="Powell A.J."/>
            <person name="Barry K."/>
            <person name="Miller A.N."/>
            <person name="Grigoriev I.V."/>
            <person name="Debuchy R."/>
            <person name="Gladieux P."/>
            <person name="Hiltunen Thoren M."/>
            <person name="Johannesson H."/>
        </authorList>
    </citation>
    <scope>NUCLEOTIDE SEQUENCE</scope>
    <source>
        <strain evidence="2">SMH4131-1</strain>
    </source>
</reference>
<dbReference type="PANTHER" id="PTHR35006:SF2">
    <property type="entry name" value="GLYOXALASE FAMILY PROTEIN (AFU_ORTHOLOGUE AFUA_5G14830)"/>
    <property type="match status" value="1"/>
</dbReference>
<evidence type="ECO:0000259" key="1">
    <source>
        <dbReference type="Pfam" id="PF00903"/>
    </source>
</evidence>
<reference evidence="2" key="2">
    <citation type="submission" date="2023-06" db="EMBL/GenBank/DDBJ databases">
        <authorList>
            <consortium name="Lawrence Berkeley National Laboratory"/>
            <person name="Haridas S."/>
            <person name="Hensen N."/>
            <person name="Bonometti L."/>
            <person name="Westerberg I."/>
            <person name="Brannstrom I.O."/>
            <person name="Guillou S."/>
            <person name="Cros-Aarteil S."/>
            <person name="Calhoun S."/>
            <person name="Kuo A."/>
            <person name="Mondo S."/>
            <person name="Pangilinan J."/>
            <person name="Riley R."/>
            <person name="Labutti K."/>
            <person name="Andreopoulos B."/>
            <person name="Lipzen A."/>
            <person name="Chen C."/>
            <person name="Yanf M."/>
            <person name="Daum C."/>
            <person name="Ng V."/>
            <person name="Clum A."/>
            <person name="Steindorff A."/>
            <person name="Ohm R."/>
            <person name="Martin F."/>
            <person name="Silar P."/>
            <person name="Natvig D."/>
            <person name="Lalanne C."/>
            <person name="Gautier V."/>
            <person name="Ament-Velasquez S.L."/>
            <person name="Kruys A."/>
            <person name="Hutchinson M.I."/>
            <person name="Powell A.J."/>
            <person name="Barry K."/>
            <person name="Miller A.N."/>
            <person name="Grigoriev I.V."/>
            <person name="Debuchy R."/>
            <person name="Gladieux P."/>
            <person name="Thoren M.H."/>
            <person name="Johannesson H."/>
        </authorList>
    </citation>
    <scope>NUCLEOTIDE SEQUENCE</scope>
    <source>
        <strain evidence="2">SMH4131-1</strain>
    </source>
</reference>
<accession>A0AAE0M580</accession>
<proteinExistence type="predicted"/>
<dbReference type="EMBL" id="JAUEPO010000006">
    <property type="protein sequence ID" value="KAK3319876.1"/>
    <property type="molecule type" value="Genomic_DNA"/>
</dbReference>
<evidence type="ECO:0000313" key="2">
    <source>
        <dbReference type="EMBL" id="KAK3319876.1"/>
    </source>
</evidence>
<sequence length="129" mass="13810">MTIDHTGILVPADKFDAVLAWYIAALAPLGYKQTVSYNGGKVAGFSDTPGHVDWYVSSTDVAEVNVKFHPAFVAKERSHVDAFYAAGVEAGGKDNGKPGLRPHYGPNYYAAFVFDPVGNNIEVVAHGPE</sequence>
<keyword evidence="3" id="KW-1185">Reference proteome</keyword>
<dbReference type="PANTHER" id="PTHR35006">
    <property type="entry name" value="GLYOXALASE FAMILY PROTEIN (AFU_ORTHOLOGUE AFUA_5G14830)"/>
    <property type="match status" value="1"/>
</dbReference>
<dbReference type="Gene3D" id="3.10.180.10">
    <property type="entry name" value="2,3-Dihydroxybiphenyl 1,2-Dioxygenase, domain 1"/>
    <property type="match status" value="1"/>
</dbReference>
<name>A0AAE0M580_9PEZI</name>
<dbReference type="AlphaFoldDB" id="A0AAE0M580"/>
<dbReference type="InterPro" id="IPR029068">
    <property type="entry name" value="Glyas_Bleomycin-R_OHBP_Dase"/>
</dbReference>
<dbReference type="Pfam" id="PF00903">
    <property type="entry name" value="Glyoxalase"/>
    <property type="match status" value="1"/>
</dbReference>
<dbReference type="CDD" id="cd07262">
    <property type="entry name" value="VOC_like"/>
    <property type="match status" value="1"/>
</dbReference>
<protein>
    <submittedName>
        <fullName evidence="2">Glyoxalase/bleomycin resistance protein/dioxygenase-like protein</fullName>
    </submittedName>
</protein>
<dbReference type="SUPFAM" id="SSF54593">
    <property type="entry name" value="Glyoxalase/Bleomycin resistance protein/Dihydroxybiphenyl dioxygenase"/>
    <property type="match status" value="1"/>
</dbReference>
<organism evidence="2 3">
    <name type="scientific">Cercophora scortea</name>
    <dbReference type="NCBI Taxonomy" id="314031"/>
    <lineage>
        <taxon>Eukaryota</taxon>
        <taxon>Fungi</taxon>
        <taxon>Dikarya</taxon>
        <taxon>Ascomycota</taxon>
        <taxon>Pezizomycotina</taxon>
        <taxon>Sordariomycetes</taxon>
        <taxon>Sordariomycetidae</taxon>
        <taxon>Sordariales</taxon>
        <taxon>Lasiosphaeriaceae</taxon>
        <taxon>Cercophora</taxon>
    </lineage>
</organism>
<dbReference type="InterPro" id="IPR004360">
    <property type="entry name" value="Glyas_Fos-R_dOase_dom"/>
</dbReference>
<dbReference type="Proteomes" id="UP001286456">
    <property type="component" value="Unassembled WGS sequence"/>
</dbReference>
<comment type="caution">
    <text evidence="2">The sequence shown here is derived from an EMBL/GenBank/DDBJ whole genome shotgun (WGS) entry which is preliminary data.</text>
</comment>
<feature type="domain" description="Glyoxalase/fosfomycin resistance/dioxygenase" evidence="1">
    <location>
        <begin position="3"/>
        <end position="123"/>
    </location>
</feature>